<dbReference type="Pfam" id="PF03704">
    <property type="entry name" value="BTAD"/>
    <property type="match status" value="1"/>
</dbReference>
<evidence type="ECO:0000259" key="8">
    <source>
        <dbReference type="PROSITE" id="PS51755"/>
    </source>
</evidence>
<dbReference type="PANTHER" id="PTHR35807:SF1">
    <property type="entry name" value="TRANSCRIPTIONAL REGULATOR REDD"/>
    <property type="match status" value="1"/>
</dbReference>
<evidence type="ECO:0000256" key="4">
    <source>
        <dbReference type="ARBA" id="ARBA00023163"/>
    </source>
</evidence>
<dbReference type="Gene3D" id="1.10.10.10">
    <property type="entry name" value="Winged helix-like DNA-binding domain superfamily/Winged helix DNA-binding domain"/>
    <property type="match status" value="1"/>
</dbReference>
<dbReference type="SMART" id="SM00028">
    <property type="entry name" value="TPR"/>
    <property type="match status" value="7"/>
</dbReference>
<evidence type="ECO:0000256" key="3">
    <source>
        <dbReference type="ARBA" id="ARBA00023125"/>
    </source>
</evidence>
<dbReference type="InterPro" id="IPR036388">
    <property type="entry name" value="WH-like_DNA-bd_sf"/>
</dbReference>
<dbReference type="SUPFAM" id="SSF52540">
    <property type="entry name" value="P-loop containing nucleoside triphosphate hydrolases"/>
    <property type="match status" value="1"/>
</dbReference>
<feature type="compositionally biased region" description="Pro residues" evidence="7">
    <location>
        <begin position="253"/>
        <end position="267"/>
    </location>
</feature>
<keyword evidence="2" id="KW-0805">Transcription regulation</keyword>
<keyword evidence="3 6" id="KW-0238">DNA-binding</keyword>
<dbReference type="PROSITE" id="PS50005">
    <property type="entry name" value="TPR"/>
    <property type="match status" value="2"/>
</dbReference>
<dbReference type="GO" id="GO:0003677">
    <property type="term" value="F:DNA binding"/>
    <property type="evidence" value="ECO:0007669"/>
    <property type="project" value="UniProtKB-UniRule"/>
</dbReference>
<comment type="similarity">
    <text evidence="1">Belongs to the AfsR/DnrI/RedD regulatory family.</text>
</comment>
<keyword evidence="5" id="KW-0802">TPR repeat</keyword>
<dbReference type="Proteomes" id="UP000662857">
    <property type="component" value="Chromosome"/>
</dbReference>
<dbReference type="PANTHER" id="PTHR35807">
    <property type="entry name" value="TRANSCRIPTIONAL REGULATOR REDD-RELATED"/>
    <property type="match status" value="1"/>
</dbReference>
<dbReference type="Pfam" id="PF13374">
    <property type="entry name" value="TPR_10"/>
    <property type="match status" value="1"/>
</dbReference>
<feature type="repeat" description="TPR" evidence="5">
    <location>
        <begin position="814"/>
        <end position="847"/>
    </location>
</feature>
<organism evidence="9 10">
    <name type="scientific">Natronosporangium hydrolyticum</name>
    <dbReference type="NCBI Taxonomy" id="2811111"/>
    <lineage>
        <taxon>Bacteria</taxon>
        <taxon>Bacillati</taxon>
        <taxon>Actinomycetota</taxon>
        <taxon>Actinomycetes</taxon>
        <taxon>Micromonosporales</taxon>
        <taxon>Micromonosporaceae</taxon>
        <taxon>Natronosporangium</taxon>
    </lineage>
</organism>
<evidence type="ECO:0000256" key="1">
    <source>
        <dbReference type="ARBA" id="ARBA00005820"/>
    </source>
</evidence>
<dbReference type="GO" id="GO:0006355">
    <property type="term" value="P:regulation of DNA-templated transcription"/>
    <property type="evidence" value="ECO:0007669"/>
    <property type="project" value="InterPro"/>
</dbReference>
<dbReference type="SMART" id="SM01043">
    <property type="entry name" value="BTAD"/>
    <property type="match status" value="1"/>
</dbReference>
<evidence type="ECO:0000256" key="5">
    <source>
        <dbReference type="PROSITE-ProRule" id="PRU00339"/>
    </source>
</evidence>
<dbReference type="PRINTS" id="PR00364">
    <property type="entry name" value="DISEASERSIST"/>
</dbReference>
<dbReference type="InterPro" id="IPR051677">
    <property type="entry name" value="AfsR-DnrI-RedD_regulator"/>
</dbReference>
<feature type="DNA-binding region" description="OmpR/PhoB-type" evidence="6">
    <location>
        <begin position="1"/>
        <end position="94"/>
    </location>
</feature>
<evidence type="ECO:0000256" key="6">
    <source>
        <dbReference type="PROSITE-ProRule" id="PRU01091"/>
    </source>
</evidence>
<dbReference type="RefSeq" id="WP_239676616.1">
    <property type="nucleotide sequence ID" value="NZ_CP070499.1"/>
</dbReference>
<dbReference type="InterPro" id="IPR005158">
    <property type="entry name" value="BTAD"/>
</dbReference>
<evidence type="ECO:0000256" key="7">
    <source>
        <dbReference type="SAM" id="MobiDB-lite"/>
    </source>
</evidence>
<dbReference type="SMART" id="SM00862">
    <property type="entry name" value="Trans_reg_C"/>
    <property type="match status" value="1"/>
</dbReference>
<name>A0A895YG67_9ACTN</name>
<feature type="domain" description="OmpR/PhoB-type" evidence="8">
    <location>
        <begin position="1"/>
        <end position="94"/>
    </location>
</feature>
<dbReference type="Gene3D" id="1.25.40.10">
    <property type="entry name" value="Tetratricopeptide repeat domain"/>
    <property type="match status" value="3"/>
</dbReference>
<feature type="repeat" description="TPR" evidence="5">
    <location>
        <begin position="734"/>
        <end position="767"/>
    </location>
</feature>
<keyword evidence="4" id="KW-0804">Transcription</keyword>
<evidence type="ECO:0000256" key="2">
    <source>
        <dbReference type="ARBA" id="ARBA00023015"/>
    </source>
</evidence>
<dbReference type="Pfam" id="PF13424">
    <property type="entry name" value="TPR_12"/>
    <property type="match status" value="1"/>
</dbReference>
<dbReference type="InterPro" id="IPR001867">
    <property type="entry name" value="OmpR/PhoB-type_DNA-bd"/>
</dbReference>
<dbReference type="PROSITE" id="PS51755">
    <property type="entry name" value="OMPR_PHOB"/>
    <property type="match status" value="1"/>
</dbReference>
<accession>A0A895YG67</accession>
<dbReference type="CDD" id="cd15831">
    <property type="entry name" value="BTAD"/>
    <property type="match status" value="1"/>
</dbReference>
<dbReference type="InterPro" id="IPR016032">
    <property type="entry name" value="Sig_transdc_resp-reg_C-effctor"/>
</dbReference>
<dbReference type="SUPFAM" id="SSF48452">
    <property type="entry name" value="TPR-like"/>
    <property type="match status" value="3"/>
</dbReference>
<protein>
    <submittedName>
        <fullName evidence="9">Tetratricopeptide repeat protein</fullName>
    </submittedName>
</protein>
<feature type="region of interest" description="Disordered" evidence="7">
    <location>
        <begin position="246"/>
        <end position="282"/>
    </location>
</feature>
<evidence type="ECO:0000313" key="10">
    <source>
        <dbReference type="Proteomes" id="UP000662857"/>
    </source>
</evidence>
<dbReference type="GO" id="GO:0000160">
    <property type="term" value="P:phosphorelay signal transduction system"/>
    <property type="evidence" value="ECO:0007669"/>
    <property type="project" value="InterPro"/>
</dbReference>
<dbReference type="EMBL" id="CP070499">
    <property type="protein sequence ID" value="QSB14479.1"/>
    <property type="molecule type" value="Genomic_DNA"/>
</dbReference>
<keyword evidence="10" id="KW-1185">Reference proteome</keyword>
<dbReference type="InterPro" id="IPR019734">
    <property type="entry name" value="TPR_rpt"/>
</dbReference>
<evidence type="ECO:0000313" key="9">
    <source>
        <dbReference type="EMBL" id="QSB14479.1"/>
    </source>
</evidence>
<dbReference type="InterPro" id="IPR011990">
    <property type="entry name" value="TPR-like_helical_dom_sf"/>
</dbReference>
<gene>
    <name evidence="9" type="ORF">JQS43_23845</name>
</gene>
<sequence length="1029" mass="108936">MWFQILGPLRVQTGSGESAIATNRERTLLAALLLQPNRVVPADELVAAVWPDKPPRNGRGQLQGAVSRLRRQLTAAGVTEPVILTDPGGYRAAVGPETLDLLEFRRLRDAARAAAGQGRHDEAGRRYRAALALWRGVPLADVAVAGPQWANADLAEERLQSIEECLHSELASGLTGELVQELSELVSHHPYRERLRAALMLALYRAGRQADALRRYEQGRRLLREELGTDPGNELRRLHRAILNHDPSLDLPQPSPTPPAEPAPPPALAAAPVPRQLPGAVPSFTGREESLAALDKLLPDLAGTPAPVVISAVAGTAGVGKSALVVHWAHRVLDHFPDGQLYLDLRGHAAGAPLRPIEALSWLLRSLAVPAEQIPADPGPAAAMFRSTMAGRRMLVLLDNAADAGQVRPLLPGAPGCLVLVTSRAQLTGLVARDGARRLTLEVLTAAESTDLLRRLLGAERCAAEPGPVAALAAACAHLPLALRIAAADLDGQPRLPIADYVAELAGDERLAALTTGDDEESSVATALSHSYRRLSPAAAELFRRLGLATGPDIAAPAAAALIDQPTAPTRALLQQLTDAHLLDLPQPGRFRSHDLLRAYAGELVATEEPAAAREAARHRLLHYYLAGADEAAELLFPTAARVPAPAGHPGAPAGGPIGFTDVPAAMAWLDAERANLVAAVSDAAERGPAPVAWLLADRLRGYLMRRQLAVEWRVIAEAALAAARAHGDAAAQASAWHNLAKIQGRMGEYPEALSGYDTAVALAQAAGWREGEVTAHRSQAIVLSATGRPADAAASFAKVLALVRDAGDLDGEAAALTGLGIINRELGQLAAAAEFFQQAYEIDQQLEGTDGLATSLHNLATIHLDLGQLALADEEIRQALRRHRELGDLPGEALGLTVQAAVERDAGQLAGARVHAEEGLAVGERINARRCELDARNVLGSILTRLDDGAGAREQYAAALVLAEQIGARYPQTQAQLGLAEAHRQLGDDTAARDHARAALALAESVGYQLLRDRARTLLAELAPDPRR</sequence>
<reference evidence="9" key="1">
    <citation type="submission" date="2021-02" db="EMBL/GenBank/DDBJ databases">
        <title>Natrosporangium hydrolyticum gen. nov., sp. nov, a haloalkaliphilic actinobacterium from a soda solonchak soil.</title>
        <authorList>
            <person name="Sorokin D.Y."/>
            <person name="Khijniak T.V."/>
            <person name="Zakharycheva A.P."/>
            <person name="Boueva O.V."/>
            <person name="Ariskina E.V."/>
            <person name="Hahnke R.L."/>
            <person name="Bunk B."/>
            <person name="Sproer C."/>
            <person name="Schumann P."/>
            <person name="Evtushenko L.I."/>
            <person name="Kublanov I.V."/>
        </authorList>
    </citation>
    <scope>NUCLEOTIDE SEQUENCE</scope>
    <source>
        <strain evidence="9">DSM 106523</strain>
    </source>
</reference>
<dbReference type="AlphaFoldDB" id="A0A895YG67"/>
<proteinExistence type="inferred from homology"/>
<dbReference type="Gene3D" id="3.40.50.300">
    <property type="entry name" value="P-loop containing nucleotide triphosphate hydrolases"/>
    <property type="match status" value="1"/>
</dbReference>
<dbReference type="Pfam" id="PF00486">
    <property type="entry name" value="Trans_reg_C"/>
    <property type="match status" value="1"/>
</dbReference>
<dbReference type="KEGG" id="nhy:JQS43_23845"/>
<dbReference type="SUPFAM" id="SSF46894">
    <property type="entry name" value="C-terminal effector domain of the bipartite response regulators"/>
    <property type="match status" value="1"/>
</dbReference>
<dbReference type="InterPro" id="IPR027417">
    <property type="entry name" value="P-loop_NTPase"/>
</dbReference>